<dbReference type="CDD" id="cd06579">
    <property type="entry name" value="TM_PBP1_transp_AraH_like"/>
    <property type="match status" value="1"/>
</dbReference>
<evidence type="ECO:0000256" key="3">
    <source>
        <dbReference type="ARBA" id="ARBA00022692"/>
    </source>
</evidence>
<evidence type="ECO:0000256" key="6">
    <source>
        <dbReference type="SAM" id="Phobius"/>
    </source>
</evidence>
<organism evidence="7 8">
    <name type="scientific">Agathobaculum faecis</name>
    <dbReference type="NCBI Taxonomy" id="2763013"/>
    <lineage>
        <taxon>Bacteria</taxon>
        <taxon>Bacillati</taxon>
        <taxon>Bacillota</taxon>
        <taxon>Clostridia</taxon>
        <taxon>Eubacteriales</taxon>
        <taxon>Butyricicoccaceae</taxon>
        <taxon>Agathobaculum</taxon>
    </lineage>
</organism>
<evidence type="ECO:0000313" key="8">
    <source>
        <dbReference type="Proteomes" id="UP000606499"/>
    </source>
</evidence>
<dbReference type="AlphaFoldDB" id="A0A923LW88"/>
<feature type="transmembrane region" description="Helical" evidence="6">
    <location>
        <begin position="77"/>
        <end position="95"/>
    </location>
</feature>
<feature type="transmembrane region" description="Helical" evidence="6">
    <location>
        <begin position="107"/>
        <end position="128"/>
    </location>
</feature>
<reference evidence="7" key="1">
    <citation type="submission" date="2020-08" db="EMBL/GenBank/DDBJ databases">
        <title>Genome public.</title>
        <authorList>
            <person name="Liu C."/>
            <person name="Sun Q."/>
        </authorList>
    </citation>
    <scope>NUCLEOTIDE SEQUENCE</scope>
    <source>
        <strain evidence="7">NSJ-28</strain>
    </source>
</reference>
<accession>A0A923LW88</accession>
<evidence type="ECO:0000256" key="5">
    <source>
        <dbReference type="ARBA" id="ARBA00023136"/>
    </source>
</evidence>
<keyword evidence="8" id="KW-1185">Reference proteome</keyword>
<evidence type="ECO:0000256" key="4">
    <source>
        <dbReference type="ARBA" id="ARBA00022989"/>
    </source>
</evidence>
<dbReference type="PANTHER" id="PTHR32196:SF19">
    <property type="entry name" value="GALACTOFURANOSE TRANSPORTER PERMEASE PROTEIN YTFT"/>
    <property type="match status" value="1"/>
</dbReference>
<gene>
    <name evidence="7" type="ORF">H8S45_08235</name>
</gene>
<keyword evidence="3 6" id="KW-0812">Transmembrane</keyword>
<comment type="caution">
    <text evidence="7">The sequence shown here is derived from an EMBL/GenBank/DDBJ whole genome shotgun (WGS) entry which is preliminary data.</text>
</comment>
<feature type="transmembrane region" description="Helical" evidence="6">
    <location>
        <begin position="135"/>
        <end position="153"/>
    </location>
</feature>
<dbReference type="EMBL" id="JACOPL010000006">
    <property type="protein sequence ID" value="MBC5725447.1"/>
    <property type="molecule type" value="Genomic_DNA"/>
</dbReference>
<feature type="transmembrane region" description="Helical" evidence="6">
    <location>
        <begin position="50"/>
        <end position="70"/>
    </location>
</feature>
<feature type="transmembrane region" description="Helical" evidence="6">
    <location>
        <begin position="222"/>
        <end position="242"/>
    </location>
</feature>
<keyword evidence="4 6" id="KW-1133">Transmembrane helix</keyword>
<feature type="transmembrane region" description="Helical" evidence="6">
    <location>
        <begin position="26"/>
        <end position="44"/>
    </location>
</feature>
<evidence type="ECO:0000256" key="1">
    <source>
        <dbReference type="ARBA" id="ARBA00004651"/>
    </source>
</evidence>
<dbReference type="InterPro" id="IPR001851">
    <property type="entry name" value="ABC_transp_permease"/>
</dbReference>
<dbReference type="PANTHER" id="PTHR32196">
    <property type="entry name" value="ABC TRANSPORTER PERMEASE PROTEIN YPHD-RELATED-RELATED"/>
    <property type="match status" value="1"/>
</dbReference>
<protein>
    <submittedName>
        <fullName evidence="7">ABC transporter permease</fullName>
    </submittedName>
</protein>
<name>A0A923LW88_9FIRM</name>
<dbReference type="GO" id="GO:0005886">
    <property type="term" value="C:plasma membrane"/>
    <property type="evidence" value="ECO:0007669"/>
    <property type="project" value="UniProtKB-SubCell"/>
</dbReference>
<evidence type="ECO:0000256" key="2">
    <source>
        <dbReference type="ARBA" id="ARBA00022475"/>
    </source>
</evidence>
<dbReference type="Pfam" id="PF02653">
    <property type="entry name" value="BPD_transp_2"/>
    <property type="match status" value="1"/>
</dbReference>
<dbReference type="Proteomes" id="UP000606499">
    <property type="component" value="Unassembled WGS sequence"/>
</dbReference>
<sequence>MMDSIAAKNGHTCIDWGQNIRKYGTIYAFLLLVMFNILFTRNFASMGTLWNLTIQVLPTMLTSLGMVLVISSGGIDISVGSVMAISAVTSGLVLTGKTPLLGTDTGMAVLAALVVALVLGLFNGVLVACFKIQPIIVTLILYIAGRGIAQLMNNGGTIVFYGNTFTEIGLYRVGGLVPVQLFVSILFVWIIAFLLKKTTFGYYVQGIGENGKAARLSGIRTAQVLISVYVISALLAGMAGLFECSRASCADPNAIGQLAEMDAIAAVAIGGTSMNGGKARIMGTIFGALIIQLISIMVNMNNIPFAYSRIFKAAIIILAVYLQREKRR</sequence>
<keyword evidence="2" id="KW-1003">Cell membrane</keyword>
<evidence type="ECO:0000313" key="7">
    <source>
        <dbReference type="EMBL" id="MBC5725447.1"/>
    </source>
</evidence>
<dbReference type="GO" id="GO:0022857">
    <property type="term" value="F:transmembrane transporter activity"/>
    <property type="evidence" value="ECO:0007669"/>
    <property type="project" value="InterPro"/>
</dbReference>
<feature type="transmembrane region" description="Helical" evidence="6">
    <location>
        <begin position="173"/>
        <end position="195"/>
    </location>
</feature>
<dbReference type="RefSeq" id="WP_054326351.1">
    <property type="nucleotide sequence ID" value="NZ_JACOPL010000006.1"/>
</dbReference>
<proteinExistence type="predicted"/>
<keyword evidence="5 6" id="KW-0472">Membrane</keyword>
<comment type="subcellular location">
    <subcellularLocation>
        <location evidence="1">Cell membrane</location>
        <topology evidence="1">Multi-pass membrane protein</topology>
    </subcellularLocation>
</comment>
<feature type="transmembrane region" description="Helical" evidence="6">
    <location>
        <begin position="281"/>
        <end position="300"/>
    </location>
</feature>